<keyword evidence="1" id="KW-1133">Transmembrane helix</keyword>
<organism evidence="2">
    <name type="scientific">Nanhaipotamon hongkongense</name>
    <dbReference type="NCBI Taxonomy" id="328652"/>
    <lineage>
        <taxon>Eukaryota</taxon>
        <taxon>Metazoa</taxon>
        <taxon>Ecdysozoa</taxon>
        <taxon>Arthropoda</taxon>
        <taxon>Crustacea</taxon>
        <taxon>Multicrustacea</taxon>
        <taxon>Malacostraca</taxon>
        <taxon>Eumalacostraca</taxon>
        <taxon>Eucarida</taxon>
        <taxon>Decapoda</taxon>
        <taxon>Pleocyemata</taxon>
        <taxon>Brachyura</taxon>
        <taxon>Eubrachyura</taxon>
        <taxon>Potamoidea</taxon>
        <taxon>Potamidae</taxon>
        <taxon>Nanhaipotamon</taxon>
    </lineage>
</organism>
<dbReference type="GeneID" id="67267367"/>
<gene>
    <name evidence="2" type="primary">atp8</name>
</gene>
<keyword evidence="1" id="KW-0812">Transmembrane</keyword>
<dbReference type="AlphaFoldDB" id="A0A891GWG9"/>
<reference evidence="2" key="2">
    <citation type="journal article" date="2021" name="Int. J. Biol. Macromol.">
        <title>Insights into the evolution of Brachyura (Crustacea: Decapoda) from mitochondrial sequences and gene order rearrangements.</title>
        <authorList>
            <person name="Wang Q."/>
            <person name="Wang J."/>
            <person name="Wu Q."/>
            <person name="Xu X."/>
            <person name="Wang P."/>
            <person name="Wang Z."/>
        </authorList>
    </citation>
    <scope>NUCLEOTIDE SEQUENCE</scope>
</reference>
<accession>A0A891GWG9</accession>
<dbReference type="EMBL" id="MW125541">
    <property type="protein sequence ID" value="QRK27348.1"/>
    <property type="molecule type" value="Genomic_DNA"/>
</dbReference>
<evidence type="ECO:0000313" key="2">
    <source>
        <dbReference type="EMBL" id="QRK27348.1"/>
    </source>
</evidence>
<name>A0A891GWG9_9EUCA</name>
<sequence>MPQMAPLLWLFMFIFFILSLMMFLILNYFIKPFKIYSFLNSSHNTPLPLWKL</sequence>
<keyword evidence="2" id="KW-0496">Mitochondrion</keyword>
<proteinExistence type="predicted"/>
<keyword evidence="1" id="KW-0472">Membrane</keyword>
<geneLocation type="mitochondrion" evidence="2"/>
<feature type="transmembrane region" description="Helical" evidence="1">
    <location>
        <begin position="6"/>
        <end position="30"/>
    </location>
</feature>
<protein>
    <submittedName>
        <fullName evidence="2">ATP synthase F0 subunit 8</fullName>
    </submittedName>
</protein>
<evidence type="ECO:0000256" key="1">
    <source>
        <dbReference type="SAM" id="Phobius"/>
    </source>
</evidence>
<reference evidence="2" key="1">
    <citation type="submission" date="2020-10" db="EMBL/GenBank/DDBJ databases">
        <authorList>
            <person name="Wang z."/>
        </authorList>
    </citation>
    <scope>NUCLEOTIDE SEQUENCE</scope>
</reference>
<dbReference type="RefSeq" id="YP_010164059.1">
    <property type="nucleotide sequence ID" value="NC_057474.1"/>
</dbReference>